<organism evidence="1">
    <name type="scientific">Anguilla anguilla</name>
    <name type="common">European freshwater eel</name>
    <name type="synonym">Muraena anguilla</name>
    <dbReference type="NCBI Taxonomy" id="7936"/>
    <lineage>
        <taxon>Eukaryota</taxon>
        <taxon>Metazoa</taxon>
        <taxon>Chordata</taxon>
        <taxon>Craniata</taxon>
        <taxon>Vertebrata</taxon>
        <taxon>Euteleostomi</taxon>
        <taxon>Actinopterygii</taxon>
        <taxon>Neopterygii</taxon>
        <taxon>Teleostei</taxon>
        <taxon>Anguilliformes</taxon>
        <taxon>Anguillidae</taxon>
        <taxon>Anguilla</taxon>
    </lineage>
</organism>
<sequence>MGKQKATDFTFAQYTPTHLFSREHYSLTILSNITVVDDNNIRLIIYILTMCCI</sequence>
<dbReference type="EMBL" id="GBXM01000164">
    <property type="protein sequence ID" value="JAI08414.1"/>
    <property type="molecule type" value="Transcribed_RNA"/>
</dbReference>
<dbReference type="AlphaFoldDB" id="A0A0E9Y2N4"/>
<evidence type="ECO:0000313" key="1">
    <source>
        <dbReference type="EMBL" id="JAI08414.1"/>
    </source>
</evidence>
<name>A0A0E9Y2N4_ANGAN</name>
<reference evidence="1" key="1">
    <citation type="submission" date="2014-11" db="EMBL/GenBank/DDBJ databases">
        <authorList>
            <person name="Amaro Gonzalez C."/>
        </authorList>
    </citation>
    <scope>NUCLEOTIDE SEQUENCE</scope>
</reference>
<protein>
    <submittedName>
        <fullName evidence="1">Uncharacterized protein</fullName>
    </submittedName>
</protein>
<proteinExistence type="predicted"/>
<accession>A0A0E9Y2N4</accession>
<reference evidence="1" key="2">
    <citation type="journal article" date="2015" name="Fish Shellfish Immunol.">
        <title>Early steps in the European eel (Anguilla anguilla)-Vibrio vulnificus interaction in the gills: Role of the RtxA13 toxin.</title>
        <authorList>
            <person name="Callol A."/>
            <person name="Pajuelo D."/>
            <person name="Ebbesson L."/>
            <person name="Teles M."/>
            <person name="MacKenzie S."/>
            <person name="Amaro C."/>
        </authorList>
    </citation>
    <scope>NUCLEOTIDE SEQUENCE</scope>
</reference>